<proteinExistence type="predicted"/>
<sequence length="55" mass="6102">MPIDGHSNPISPIEPLPTLSKQCSNKYIHFGDCNRKNLLLSTSTSLLFRLLSVTC</sequence>
<evidence type="ECO:0000313" key="1">
    <source>
        <dbReference type="EMBL" id="JAD89817.1"/>
    </source>
</evidence>
<protein>
    <submittedName>
        <fullName evidence="1">Uncharacterized protein</fullName>
    </submittedName>
</protein>
<dbReference type="EMBL" id="GBRH01208078">
    <property type="protein sequence ID" value="JAD89817.1"/>
    <property type="molecule type" value="Transcribed_RNA"/>
</dbReference>
<dbReference type="AlphaFoldDB" id="A0A0A9E1E1"/>
<name>A0A0A9E1E1_ARUDO</name>
<organism evidence="1">
    <name type="scientific">Arundo donax</name>
    <name type="common">Giant reed</name>
    <name type="synonym">Donax arundinaceus</name>
    <dbReference type="NCBI Taxonomy" id="35708"/>
    <lineage>
        <taxon>Eukaryota</taxon>
        <taxon>Viridiplantae</taxon>
        <taxon>Streptophyta</taxon>
        <taxon>Embryophyta</taxon>
        <taxon>Tracheophyta</taxon>
        <taxon>Spermatophyta</taxon>
        <taxon>Magnoliopsida</taxon>
        <taxon>Liliopsida</taxon>
        <taxon>Poales</taxon>
        <taxon>Poaceae</taxon>
        <taxon>PACMAD clade</taxon>
        <taxon>Arundinoideae</taxon>
        <taxon>Arundineae</taxon>
        <taxon>Arundo</taxon>
    </lineage>
</organism>
<reference evidence="1" key="2">
    <citation type="journal article" date="2015" name="Data Brief">
        <title>Shoot transcriptome of the giant reed, Arundo donax.</title>
        <authorList>
            <person name="Barrero R.A."/>
            <person name="Guerrero F.D."/>
            <person name="Moolhuijzen P."/>
            <person name="Goolsby J.A."/>
            <person name="Tidwell J."/>
            <person name="Bellgard S.E."/>
            <person name="Bellgard M.I."/>
        </authorList>
    </citation>
    <scope>NUCLEOTIDE SEQUENCE</scope>
    <source>
        <tissue evidence="1">Shoot tissue taken approximately 20 cm above the soil surface</tissue>
    </source>
</reference>
<reference evidence="1" key="1">
    <citation type="submission" date="2014-09" db="EMBL/GenBank/DDBJ databases">
        <authorList>
            <person name="Magalhaes I.L.F."/>
            <person name="Oliveira U."/>
            <person name="Santos F.R."/>
            <person name="Vidigal T.H.D.A."/>
            <person name="Brescovit A.D."/>
            <person name="Santos A.J."/>
        </authorList>
    </citation>
    <scope>NUCLEOTIDE SEQUENCE</scope>
    <source>
        <tissue evidence="1">Shoot tissue taken approximately 20 cm above the soil surface</tissue>
    </source>
</reference>
<accession>A0A0A9E1E1</accession>